<proteinExistence type="inferred from homology"/>
<dbReference type="InterPro" id="IPR000749">
    <property type="entry name" value="ATP-guanido_PTrfase"/>
</dbReference>
<dbReference type="PANTHER" id="PTHR11547">
    <property type="entry name" value="ARGININE OR CREATINE KINASE"/>
    <property type="match status" value="1"/>
</dbReference>
<keyword evidence="2 7" id="KW-0808">Transferase</keyword>
<evidence type="ECO:0008006" key="12">
    <source>
        <dbReference type="Google" id="ProtNLM"/>
    </source>
</evidence>
<evidence type="ECO:0000259" key="9">
    <source>
        <dbReference type="PROSITE" id="PS51510"/>
    </source>
</evidence>
<dbReference type="Proteomes" id="UP000076420">
    <property type="component" value="Unassembled WGS sequence"/>
</dbReference>
<comment type="caution">
    <text evidence="7">Lacks conserved residue(s) required for the propagation of feature annotation.</text>
</comment>
<keyword evidence="3 7" id="KW-0547">Nucleotide-binding</keyword>
<dbReference type="AlphaFoldDB" id="A0A2C9K6D5"/>
<name>A0A2C9K6D5_BIOGL</name>
<reference evidence="10" key="1">
    <citation type="submission" date="2020-05" db="UniProtKB">
        <authorList>
            <consortium name="EnsemblMetazoa"/>
        </authorList>
    </citation>
    <scope>IDENTIFICATION</scope>
    <source>
        <strain evidence="10">BB02</strain>
    </source>
</reference>
<evidence type="ECO:0000256" key="6">
    <source>
        <dbReference type="PROSITE-ProRule" id="PRU00842"/>
    </source>
</evidence>
<accession>A0A2C9K6D5</accession>
<keyword evidence="5 7" id="KW-0067">ATP-binding</keyword>
<dbReference type="GO" id="GO:0046314">
    <property type="term" value="P:phosphocreatine biosynthetic process"/>
    <property type="evidence" value="ECO:0007669"/>
    <property type="project" value="InterPro"/>
</dbReference>
<gene>
    <name evidence="10" type="primary">106053116</name>
</gene>
<dbReference type="Pfam" id="PF02807">
    <property type="entry name" value="ATP-gua_PtransN"/>
    <property type="match status" value="1"/>
</dbReference>
<dbReference type="PROSITE" id="PS51510">
    <property type="entry name" value="PHOSPHAGEN_KINASE_C"/>
    <property type="match status" value="1"/>
</dbReference>
<dbReference type="KEGG" id="bgt:106053116"/>
<evidence type="ECO:0000313" key="10">
    <source>
        <dbReference type="EnsemblMetazoa" id="BGLB014016-PB"/>
    </source>
</evidence>
<dbReference type="Pfam" id="PF00217">
    <property type="entry name" value="ATP-gua_Ptrans"/>
    <property type="match status" value="1"/>
</dbReference>
<evidence type="ECO:0000256" key="7">
    <source>
        <dbReference type="PROSITE-ProRule" id="PRU00843"/>
    </source>
</evidence>
<dbReference type="STRING" id="6526.A0A2C9K6D5"/>
<evidence type="ECO:0000256" key="1">
    <source>
        <dbReference type="ARBA" id="ARBA00006798"/>
    </source>
</evidence>
<evidence type="ECO:0000256" key="5">
    <source>
        <dbReference type="ARBA" id="ARBA00022840"/>
    </source>
</evidence>
<dbReference type="InterPro" id="IPR014746">
    <property type="entry name" value="Gln_synth/guanido_kin_cat_dom"/>
</dbReference>
<dbReference type="GO" id="GO:0005615">
    <property type="term" value="C:extracellular space"/>
    <property type="evidence" value="ECO:0007669"/>
    <property type="project" value="TreeGrafter"/>
</dbReference>
<evidence type="ECO:0000313" key="11">
    <source>
        <dbReference type="Proteomes" id="UP000076420"/>
    </source>
</evidence>
<dbReference type="SUPFAM" id="SSF48034">
    <property type="entry name" value="Guanido kinase N-terminal domain"/>
    <property type="match status" value="1"/>
</dbReference>
<organism evidence="10 11">
    <name type="scientific">Biomphalaria glabrata</name>
    <name type="common">Bloodfluke planorb</name>
    <name type="synonym">Freshwater snail</name>
    <dbReference type="NCBI Taxonomy" id="6526"/>
    <lineage>
        <taxon>Eukaryota</taxon>
        <taxon>Metazoa</taxon>
        <taxon>Spiralia</taxon>
        <taxon>Lophotrochozoa</taxon>
        <taxon>Mollusca</taxon>
        <taxon>Gastropoda</taxon>
        <taxon>Heterobranchia</taxon>
        <taxon>Euthyneura</taxon>
        <taxon>Panpulmonata</taxon>
        <taxon>Hygrophila</taxon>
        <taxon>Lymnaeoidea</taxon>
        <taxon>Planorbidae</taxon>
        <taxon>Biomphalaria</taxon>
    </lineage>
</organism>
<evidence type="ECO:0000256" key="2">
    <source>
        <dbReference type="ARBA" id="ARBA00022679"/>
    </source>
</evidence>
<dbReference type="Gene3D" id="1.10.135.10">
    <property type="entry name" value="ATP:guanido phosphotransferase, N-terminal domain"/>
    <property type="match status" value="1"/>
</dbReference>
<dbReference type="PANTHER" id="PTHR11547:SF38">
    <property type="entry name" value="ARGININE KINASE 1-RELATED"/>
    <property type="match status" value="1"/>
</dbReference>
<evidence type="ECO:0000259" key="8">
    <source>
        <dbReference type="PROSITE" id="PS51509"/>
    </source>
</evidence>
<sequence>YPFSGVLNLDSGVGLYAADPESYTEFALLFDPVIKDYHKLKLNEPITHPASDFGDLENLGFADLDPEGSMIVSTRIRVGRSHKDFAFPPVLQSEPLAFIDCCIHGEHTDSQGGVYDISNKRRLGLTEYQAVHEMYNGIKEIIKQEKELAWW</sequence>
<dbReference type="GO" id="GO:0005524">
    <property type="term" value="F:ATP binding"/>
    <property type="evidence" value="ECO:0007669"/>
    <property type="project" value="UniProtKB-UniRule"/>
</dbReference>
<evidence type="ECO:0000256" key="4">
    <source>
        <dbReference type="ARBA" id="ARBA00022777"/>
    </source>
</evidence>
<feature type="domain" description="Phosphagen kinase C-terminal" evidence="9">
    <location>
        <begin position="103"/>
        <end position="148"/>
    </location>
</feature>
<dbReference type="Gene3D" id="3.30.590.10">
    <property type="entry name" value="Glutamine synthetase/guanido kinase, catalytic domain"/>
    <property type="match status" value="2"/>
</dbReference>
<protein>
    <recommendedName>
        <fullName evidence="12">Arginine kinase</fullName>
    </recommendedName>
</protein>
<dbReference type="GO" id="GO:0004111">
    <property type="term" value="F:creatine kinase activity"/>
    <property type="evidence" value="ECO:0007669"/>
    <property type="project" value="InterPro"/>
</dbReference>
<dbReference type="SUPFAM" id="SSF55931">
    <property type="entry name" value="Glutamine synthetase/guanido kinase"/>
    <property type="match status" value="2"/>
</dbReference>
<dbReference type="InterPro" id="IPR022413">
    <property type="entry name" value="ATP-guanido_PTrfase_N"/>
</dbReference>
<dbReference type="VEuPathDB" id="VectorBase:BGLAX_041463"/>
<evidence type="ECO:0000256" key="3">
    <source>
        <dbReference type="ARBA" id="ARBA00022741"/>
    </source>
</evidence>
<dbReference type="VEuPathDB" id="VectorBase:BGLB014016"/>
<dbReference type="InterPro" id="IPR022414">
    <property type="entry name" value="ATP-guanido_PTrfase_cat"/>
</dbReference>
<comment type="similarity">
    <text evidence="1 6">Belongs to the ATP:guanido phosphotransferase family.</text>
</comment>
<dbReference type="InterPro" id="IPR036802">
    <property type="entry name" value="ATP-guanido_PTrfase_N_sf"/>
</dbReference>
<keyword evidence="4 7" id="KW-0418">Kinase</keyword>
<dbReference type="PROSITE" id="PS51509">
    <property type="entry name" value="PHOSPHAGEN_KINASE_N"/>
    <property type="match status" value="1"/>
</dbReference>
<dbReference type="EnsemblMetazoa" id="BGLB014016-RB">
    <property type="protein sequence ID" value="BGLB014016-PB"/>
    <property type="gene ID" value="BGLB014016"/>
</dbReference>
<feature type="domain" description="Phosphagen kinase N-terminal" evidence="8">
    <location>
        <begin position="1"/>
        <end position="39"/>
    </location>
</feature>